<dbReference type="Proteomes" id="UP001172687">
    <property type="component" value="Unassembled WGS sequence"/>
</dbReference>
<organism evidence="6 7">
    <name type="scientific">Mycolicibacterium austroafricanum</name>
    <name type="common">Mycobacterium austroafricanum</name>
    <dbReference type="NCBI Taxonomy" id="39687"/>
    <lineage>
        <taxon>Bacteria</taxon>
        <taxon>Bacillati</taxon>
        <taxon>Actinomycetota</taxon>
        <taxon>Actinomycetes</taxon>
        <taxon>Mycobacteriales</taxon>
        <taxon>Mycobacteriaceae</taxon>
        <taxon>Mycolicibacterium</taxon>
    </lineage>
</organism>
<dbReference type="SUPFAM" id="SSF51703">
    <property type="entry name" value="Cobalamin (vitamin B12)-dependent enzymes"/>
    <property type="match status" value="1"/>
</dbReference>
<accession>A0ABT8H8T4</accession>
<dbReference type="NCBIfam" id="TIGR00641">
    <property type="entry name" value="acid_CoA_mut_N"/>
    <property type="match status" value="1"/>
</dbReference>
<name>A0ABT8H8T4_MYCAO</name>
<comment type="subunit">
    <text evidence="2">Heterodimer of an alpha and a beta chain.</text>
</comment>
<evidence type="ECO:0000313" key="6">
    <source>
        <dbReference type="EMBL" id="MDN4517161.1"/>
    </source>
</evidence>
<gene>
    <name evidence="6" type="ORF">QYF68_04890</name>
</gene>
<dbReference type="Pfam" id="PF01642">
    <property type="entry name" value="MM_CoA_mutase"/>
    <property type="match status" value="1"/>
</dbReference>
<proteinExistence type="predicted"/>
<reference evidence="6" key="1">
    <citation type="submission" date="2023-07" db="EMBL/GenBank/DDBJ databases">
        <title>Degradation of tert-butanol by M. austroafricanum TBA100.</title>
        <authorList>
            <person name="Helbich S."/>
            <person name="Vainshtein Y."/>
        </authorList>
    </citation>
    <scope>NUCLEOTIDE SEQUENCE</scope>
    <source>
        <strain evidence="6">TBA100</strain>
    </source>
</reference>
<dbReference type="Gene3D" id="3.20.20.240">
    <property type="entry name" value="Methylmalonyl-CoA mutase"/>
    <property type="match status" value="1"/>
</dbReference>
<dbReference type="EMBL" id="JAUHTC010000021">
    <property type="protein sequence ID" value="MDN4517161.1"/>
    <property type="molecule type" value="Genomic_DNA"/>
</dbReference>
<evidence type="ECO:0000256" key="4">
    <source>
        <dbReference type="SAM" id="MobiDB-lite"/>
    </source>
</evidence>
<dbReference type="PANTHER" id="PTHR48101:SF1">
    <property type="entry name" value="METHYLMALONYL-COA MUTASE, LARGE SUBUNIT"/>
    <property type="match status" value="1"/>
</dbReference>
<dbReference type="InterPro" id="IPR006098">
    <property type="entry name" value="MMCoA_mutase_a_cat"/>
</dbReference>
<dbReference type="InterPro" id="IPR016176">
    <property type="entry name" value="Cbl-dep_enz_cat"/>
</dbReference>
<dbReference type="RefSeq" id="WP_301161292.1">
    <property type="nucleotide sequence ID" value="NZ_JAUHTC010000021.1"/>
</dbReference>
<feature type="compositionally biased region" description="Polar residues" evidence="4">
    <location>
        <begin position="1"/>
        <end position="12"/>
    </location>
</feature>
<evidence type="ECO:0000256" key="2">
    <source>
        <dbReference type="ARBA" id="ARBA00011870"/>
    </source>
</evidence>
<evidence type="ECO:0000313" key="7">
    <source>
        <dbReference type="Proteomes" id="UP001172687"/>
    </source>
</evidence>
<dbReference type="InterPro" id="IPR006099">
    <property type="entry name" value="MeMalonylCoA_mutase_a/b_cat"/>
</dbReference>
<comment type="function">
    <text evidence="1">Catalyzes the isomerization of succinyl-CoA to methylmalonyl-CoA during synthesis of propionate from tricarboxylic acid-cycle intermediates.</text>
</comment>
<keyword evidence="3" id="KW-0413">Isomerase</keyword>
<keyword evidence="7" id="KW-1185">Reference proteome</keyword>
<comment type="caution">
    <text evidence="6">The sequence shown here is derived from an EMBL/GenBank/DDBJ whole genome shotgun (WGS) entry which is preliminary data.</text>
</comment>
<sequence length="545" mass="60268">MTVSDTRPSATAQGAVESQPDHRTLSGIPVDAVYDESRLESWDPATKLGAPGQYPYTRGPHPTMYRTRQWTRRQVVGLGTAPETNERNKYVIEQGQTGLSNDYDVPTLIGLDSDDPRAIGEVGRTGVAIDTLPDMYDLFDGIDLENISVSMTINHPAFVLVAQYVAAAQMRGFDLRKLGGTVQNDPLKDFYAQKTYIFPPAPSVRLACDLIEYCSINMPRWNGISLNGYNIREAGTTADQELAFTFAHAIAYIEDLLGRGLPIDSFIGRFSFIFNVHNDFLEEIAKLRAARRVWAQLIHDRFGADPKNAKLRTHVQTGGSTMTYQQPEVNLIRGALQAMAGALGGVQSMAVSCFDEAYSIPSEFAQRMSLRTQQVVAYESGITNVVDPLAGSYYIESLTDEIERRTWDWMGQVDAAGGAIRGVESGWLEKTVSDTAHTQQLQIMNGTRTIVGVNDFKGTQGERPIETFRVDEQSEKEQIRRLEKVRAERDASEVKRTLDDLQQVVADGGNVMEAVIAASKTHASQGEIVKRVIAEVGEYIAPPIY</sequence>
<feature type="region of interest" description="Disordered" evidence="4">
    <location>
        <begin position="1"/>
        <end position="25"/>
    </location>
</feature>
<evidence type="ECO:0000256" key="3">
    <source>
        <dbReference type="ARBA" id="ARBA00023235"/>
    </source>
</evidence>
<evidence type="ECO:0000256" key="1">
    <source>
        <dbReference type="ARBA" id="ARBA00003359"/>
    </source>
</evidence>
<dbReference type="PANTHER" id="PTHR48101">
    <property type="entry name" value="METHYLMALONYL-COA MUTASE, MITOCHONDRIAL-RELATED"/>
    <property type="match status" value="1"/>
</dbReference>
<feature type="domain" description="Methylmalonyl-CoA mutase alpha/beta chain catalytic" evidence="5">
    <location>
        <begin position="24"/>
        <end position="537"/>
    </location>
</feature>
<protein>
    <submittedName>
        <fullName evidence="6">Methylmalonyl-CoA mutase family protein</fullName>
    </submittedName>
</protein>
<evidence type="ECO:0000259" key="5">
    <source>
        <dbReference type="Pfam" id="PF01642"/>
    </source>
</evidence>